<dbReference type="CDD" id="cd03825">
    <property type="entry name" value="GT4_WcaC-like"/>
    <property type="match status" value="1"/>
</dbReference>
<accession>A0A6H1TY99</accession>
<dbReference type="Gene3D" id="3.40.50.2000">
    <property type="entry name" value="Glycogen Phosphorylase B"/>
    <property type="match status" value="2"/>
</dbReference>
<dbReference type="Pfam" id="PF00534">
    <property type="entry name" value="Glycos_transf_1"/>
    <property type="match status" value="1"/>
</dbReference>
<dbReference type="Proteomes" id="UP000500857">
    <property type="component" value="Chromosome"/>
</dbReference>
<evidence type="ECO:0000259" key="3">
    <source>
        <dbReference type="Pfam" id="PF13439"/>
    </source>
</evidence>
<feature type="domain" description="Glycosyltransferase subfamily 4-like N-terminal" evidence="3">
    <location>
        <begin position="14"/>
        <end position="216"/>
    </location>
</feature>
<dbReference type="InterPro" id="IPR028098">
    <property type="entry name" value="Glyco_trans_4-like_N"/>
</dbReference>
<feature type="domain" description="Glycosyl transferase family 1" evidence="2">
    <location>
        <begin position="245"/>
        <end position="390"/>
    </location>
</feature>
<name>A0A6H1TY99_9CYAN</name>
<dbReference type="GO" id="GO:0016757">
    <property type="term" value="F:glycosyltransferase activity"/>
    <property type="evidence" value="ECO:0007669"/>
    <property type="project" value="InterPro"/>
</dbReference>
<keyword evidence="5" id="KW-1185">Reference proteome</keyword>
<dbReference type="SUPFAM" id="SSF53756">
    <property type="entry name" value="UDP-Glycosyltransferase/glycogen phosphorylase"/>
    <property type="match status" value="1"/>
</dbReference>
<dbReference type="EMBL" id="CP051167">
    <property type="protein sequence ID" value="QIZ71561.1"/>
    <property type="molecule type" value="Genomic_DNA"/>
</dbReference>
<sequence length="436" mass="49606">MNVLSIGTDDSESGAGRAAYQLHRGLREGGIHSQMLVQNKRTDDPDVLLQGAKFWRKLAQFSPNLTALPVGWYRDRTGEIFSPQWFPGRIAAQVRGLDPDLINLHWLGWGFVRLETLPQFQKPLVWTFHDMWAFTGGCHYTGECDRYKQRCGDCPQLNSHREQDLSRWVWKRKAKAWKNLDLTVVTPSRWLARCASESSLLGDRRVEVIPNGLDLETYKPFDRTIARQLLKLPSDKLLVLFGAVSATSDRRKGFHLLQSALKHLSELGWRDRLELVVFGASEPIDPPDLGFRCHYLGRLRDELSISLVYAAADLFAAPSIQDNLPNTIMEALSCGTPCIGFEIGGIGEMIEHQGNGYLATPFETENFARGIAWILEDPERWQKLRDRAREKAQAEFSRDLQARRYLDLFDELLDRQSERCSKGAASRTTQAPPLQQ</sequence>
<evidence type="ECO:0000256" key="1">
    <source>
        <dbReference type="SAM" id="MobiDB-lite"/>
    </source>
</evidence>
<keyword evidence="4" id="KW-0808">Transferase</keyword>
<feature type="region of interest" description="Disordered" evidence="1">
    <location>
        <begin position="417"/>
        <end position="436"/>
    </location>
</feature>
<dbReference type="InterPro" id="IPR050194">
    <property type="entry name" value="Glycosyltransferase_grp1"/>
</dbReference>
<dbReference type="PANTHER" id="PTHR45947:SF3">
    <property type="entry name" value="SULFOQUINOVOSYL TRANSFERASE SQD2"/>
    <property type="match status" value="1"/>
</dbReference>
<dbReference type="AlphaFoldDB" id="A0A6H1TY99"/>
<organism evidence="4 5">
    <name type="scientific">Oxynema aestuarii AP17</name>
    <dbReference type="NCBI Taxonomy" id="2064643"/>
    <lineage>
        <taxon>Bacteria</taxon>
        <taxon>Bacillati</taxon>
        <taxon>Cyanobacteriota</taxon>
        <taxon>Cyanophyceae</taxon>
        <taxon>Oscillatoriophycideae</taxon>
        <taxon>Oscillatoriales</taxon>
        <taxon>Oscillatoriaceae</taxon>
        <taxon>Oxynema</taxon>
        <taxon>Oxynema aestuarii</taxon>
    </lineage>
</organism>
<dbReference type="InterPro" id="IPR001296">
    <property type="entry name" value="Glyco_trans_1"/>
</dbReference>
<proteinExistence type="predicted"/>
<dbReference type="RefSeq" id="WP_168569713.1">
    <property type="nucleotide sequence ID" value="NZ_CP051167.1"/>
</dbReference>
<evidence type="ECO:0000313" key="4">
    <source>
        <dbReference type="EMBL" id="QIZ71561.1"/>
    </source>
</evidence>
<protein>
    <submittedName>
        <fullName evidence="4">Glycosyltransferase</fullName>
    </submittedName>
</protein>
<dbReference type="PANTHER" id="PTHR45947">
    <property type="entry name" value="SULFOQUINOVOSYL TRANSFERASE SQD2"/>
    <property type="match status" value="1"/>
</dbReference>
<dbReference type="Pfam" id="PF13439">
    <property type="entry name" value="Glyco_transf_4"/>
    <property type="match status" value="1"/>
</dbReference>
<evidence type="ECO:0000313" key="5">
    <source>
        <dbReference type="Proteomes" id="UP000500857"/>
    </source>
</evidence>
<dbReference type="KEGG" id="oxy:HCG48_14010"/>
<reference evidence="4 5" key="1">
    <citation type="submission" date="2020-04" db="EMBL/GenBank/DDBJ databases">
        <authorList>
            <person name="Basu S."/>
            <person name="Maruthanayagam V."/>
            <person name="Chakraborty S."/>
            <person name="Pramanik A."/>
            <person name="Mukherjee J."/>
            <person name="Brink B."/>
        </authorList>
    </citation>
    <scope>NUCLEOTIDE SEQUENCE [LARGE SCALE GENOMIC DNA]</scope>
    <source>
        <strain evidence="4 5">AP17</strain>
    </source>
</reference>
<gene>
    <name evidence="4" type="ORF">HCG48_14010</name>
</gene>
<feature type="compositionally biased region" description="Polar residues" evidence="1">
    <location>
        <begin position="426"/>
        <end position="436"/>
    </location>
</feature>
<evidence type="ECO:0000259" key="2">
    <source>
        <dbReference type="Pfam" id="PF00534"/>
    </source>
</evidence>